<evidence type="ECO:0000313" key="2">
    <source>
        <dbReference type="EMBL" id="GAA0490608.1"/>
    </source>
</evidence>
<keyword evidence="1" id="KW-0732">Signal</keyword>
<feature type="signal peptide" evidence="1">
    <location>
        <begin position="1"/>
        <end position="31"/>
    </location>
</feature>
<dbReference type="Proteomes" id="UP001499895">
    <property type="component" value="Unassembled WGS sequence"/>
</dbReference>
<organism evidence="2 3">
    <name type="scientific">Streptomyces stramineus</name>
    <dbReference type="NCBI Taxonomy" id="173861"/>
    <lineage>
        <taxon>Bacteria</taxon>
        <taxon>Bacillati</taxon>
        <taxon>Actinomycetota</taxon>
        <taxon>Actinomycetes</taxon>
        <taxon>Kitasatosporales</taxon>
        <taxon>Streptomycetaceae</taxon>
        <taxon>Streptomyces</taxon>
    </lineage>
</organism>
<evidence type="ECO:0000313" key="3">
    <source>
        <dbReference type="Proteomes" id="UP001499895"/>
    </source>
</evidence>
<protein>
    <recommendedName>
        <fullName evidence="4">Ig-like domain-containing protein</fullName>
    </recommendedName>
</protein>
<comment type="caution">
    <text evidence="2">The sequence shown here is derived from an EMBL/GenBank/DDBJ whole genome shotgun (WGS) entry which is preliminary data.</text>
</comment>
<sequence length="175" mass="18090">MLAGIRSRTFGTTLALTLAVSGLLVPTSAHAAVGDLVCQGTQKTTFDPPLTNTTRNTKVKVRETWSTCTNPVGITSGRGALEVTVPSSCQSLGLGPESTIEYKWNNGLKSTVHWTTVSVTRLTATSVVTKTGSVTDGYGKNDSAIETITLVNPDPLACAGSGVSSVEGAGTLTFQ</sequence>
<reference evidence="2 3" key="1">
    <citation type="journal article" date="2019" name="Int. J. Syst. Evol. Microbiol.">
        <title>The Global Catalogue of Microorganisms (GCM) 10K type strain sequencing project: providing services to taxonomists for standard genome sequencing and annotation.</title>
        <authorList>
            <consortium name="The Broad Institute Genomics Platform"/>
            <consortium name="The Broad Institute Genome Sequencing Center for Infectious Disease"/>
            <person name="Wu L."/>
            <person name="Ma J."/>
        </authorList>
    </citation>
    <scope>NUCLEOTIDE SEQUENCE [LARGE SCALE GENOMIC DNA]</scope>
    <source>
        <strain evidence="2 3">JCM 10649</strain>
    </source>
</reference>
<dbReference type="EMBL" id="BAAAHB010000117">
    <property type="protein sequence ID" value="GAA0490608.1"/>
    <property type="molecule type" value="Genomic_DNA"/>
</dbReference>
<evidence type="ECO:0008006" key="4">
    <source>
        <dbReference type="Google" id="ProtNLM"/>
    </source>
</evidence>
<dbReference type="RefSeq" id="WP_344096688.1">
    <property type="nucleotide sequence ID" value="NZ_BAAAHB010000117.1"/>
</dbReference>
<keyword evidence="3" id="KW-1185">Reference proteome</keyword>
<accession>A0ABN1B5V0</accession>
<proteinExistence type="predicted"/>
<evidence type="ECO:0000256" key="1">
    <source>
        <dbReference type="SAM" id="SignalP"/>
    </source>
</evidence>
<gene>
    <name evidence="2" type="ORF">GCM10009544_59380</name>
</gene>
<feature type="chain" id="PRO_5047316480" description="Ig-like domain-containing protein" evidence="1">
    <location>
        <begin position="32"/>
        <end position="175"/>
    </location>
</feature>
<name>A0ABN1B5V0_9ACTN</name>